<organism evidence="2 3">
    <name type="scientific">Penicillium diatomitis</name>
    <dbReference type="NCBI Taxonomy" id="2819901"/>
    <lineage>
        <taxon>Eukaryota</taxon>
        <taxon>Fungi</taxon>
        <taxon>Dikarya</taxon>
        <taxon>Ascomycota</taxon>
        <taxon>Pezizomycotina</taxon>
        <taxon>Eurotiomycetes</taxon>
        <taxon>Eurotiomycetidae</taxon>
        <taxon>Eurotiales</taxon>
        <taxon>Aspergillaceae</taxon>
        <taxon>Penicillium</taxon>
    </lineage>
</organism>
<feature type="compositionally biased region" description="Basic and acidic residues" evidence="1">
    <location>
        <begin position="1"/>
        <end position="10"/>
    </location>
</feature>
<keyword evidence="3" id="KW-1185">Reference proteome</keyword>
<name>A0A9W9X5Q4_9EURO</name>
<feature type="compositionally biased region" description="Polar residues" evidence="1">
    <location>
        <begin position="83"/>
        <end position="92"/>
    </location>
</feature>
<dbReference type="AlphaFoldDB" id="A0A9W9X5Q4"/>
<feature type="compositionally biased region" description="Polar residues" evidence="1">
    <location>
        <begin position="36"/>
        <end position="60"/>
    </location>
</feature>
<sequence length="687" mass="75800">MQGKIKDFFRSRVQFGSSPSKPHAEPQGSGGGRASSPLSDPLRSSITIDLTADENGQNGQELPVPEAPPGPASRTSSPDEEQSPTPDQSFVSFGSAPPSSSLNGQLSLSQRILKDGKEVVISSDGEDTDSVSSLEDPDVLFSTKSKSFDSAPPTAPRNYQPDTALLAQLAKPRKYRNTIDSLVHDAVDDDEIEANVAKAKANYAKLQANAQTGVDGSRKSLNEGMLVSALGGESDEGPNLQRLMDAVRRTEALEQQRAWCFLDQRHVTPGIPNFPIDCFPPGSPLAGLRDPDSRRRIVQSGVLEYAASLQRLPEEFLLWLFQAIPLEPREETRQTFCRILTQTPKERMKSLAGRDAIDELFRQLGAQPRALKLGDEIVADPLHTPTAKPTADQRSGLVSILRLLRGFAAAEQLDEETQADTVLLLLRVSIDTSLTSDSALRSELQATLTSLLEFGPKERLEHRICSLLYETVREPQFQSRLLQHILPTSTWVSLLRYRLAVAFLLRDSGPLTEPPELVLDLQRITELLTRDERFRIRRHKDWADFDYGDLISMTLQLEICLNSALADLASAQGDARSKFDVIIDQLATQIKKIFSSIEDTGASHLQRMLAKQGLEALHYRIVYSVRSKAPPKRTLFSTFHKETNHNVKDMFSRLNNSSATTDGASESAGPERLDGVPMPIRGHDALS</sequence>
<reference evidence="2" key="1">
    <citation type="submission" date="2022-12" db="EMBL/GenBank/DDBJ databases">
        <authorList>
            <person name="Petersen C."/>
        </authorList>
    </citation>
    <scope>NUCLEOTIDE SEQUENCE</scope>
    <source>
        <strain evidence="2">IBT 30728</strain>
    </source>
</reference>
<protein>
    <submittedName>
        <fullName evidence="2">Uncharacterized protein</fullName>
    </submittedName>
</protein>
<evidence type="ECO:0000313" key="2">
    <source>
        <dbReference type="EMBL" id="KAJ5484737.1"/>
    </source>
</evidence>
<feature type="region of interest" description="Disordered" evidence="1">
    <location>
        <begin position="655"/>
        <end position="687"/>
    </location>
</feature>
<gene>
    <name evidence="2" type="ORF">N7539_004725</name>
</gene>
<dbReference type="GeneID" id="81624576"/>
<evidence type="ECO:0000256" key="1">
    <source>
        <dbReference type="SAM" id="MobiDB-lite"/>
    </source>
</evidence>
<evidence type="ECO:0000313" key="3">
    <source>
        <dbReference type="Proteomes" id="UP001148312"/>
    </source>
</evidence>
<reference evidence="2" key="2">
    <citation type="journal article" date="2023" name="IMA Fungus">
        <title>Comparative genomic study of the Penicillium genus elucidates a diverse pangenome and 15 lateral gene transfer events.</title>
        <authorList>
            <person name="Petersen C."/>
            <person name="Sorensen T."/>
            <person name="Nielsen M.R."/>
            <person name="Sondergaard T.E."/>
            <person name="Sorensen J.L."/>
            <person name="Fitzpatrick D.A."/>
            <person name="Frisvad J.C."/>
            <person name="Nielsen K.L."/>
        </authorList>
    </citation>
    <scope>NUCLEOTIDE SEQUENCE</scope>
    <source>
        <strain evidence="2">IBT 30728</strain>
    </source>
</reference>
<dbReference type="Proteomes" id="UP001148312">
    <property type="component" value="Unassembled WGS sequence"/>
</dbReference>
<accession>A0A9W9X5Q4</accession>
<proteinExistence type="predicted"/>
<dbReference type="RefSeq" id="XP_056789521.1">
    <property type="nucleotide sequence ID" value="XM_056934327.1"/>
</dbReference>
<feature type="compositionally biased region" description="Polar residues" evidence="1">
    <location>
        <begin position="655"/>
        <end position="664"/>
    </location>
</feature>
<comment type="caution">
    <text evidence="2">The sequence shown here is derived from an EMBL/GenBank/DDBJ whole genome shotgun (WGS) entry which is preliminary data.</text>
</comment>
<feature type="region of interest" description="Disordered" evidence="1">
    <location>
        <begin position="1"/>
        <end position="104"/>
    </location>
</feature>
<dbReference type="EMBL" id="JAPWDQ010000005">
    <property type="protein sequence ID" value="KAJ5484737.1"/>
    <property type="molecule type" value="Genomic_DNA"/>
</dbReference>